<proteinExistence type="predicted"/>
<dbReference type="CDD" id="cd06577">
    <property type="entry name" value="PASTA_pknB"/>
    <property type="match status" value="1"/>
</dbReference>
<dbReference type="SMART" id="SM00740">
    <property type="entry name" value="PASTA"/>
    <property type="match status" value="1"/>
</dbReference>
<dbReference type="EMBL" id="CP072642">
    <property type="protein sequence ID" value="QUV93101.1"/>
    <property type="molecule type" value="Genomic_DNA"/>
</dbReference>
<evidence type="ECO:0000256" key="1">
    <source>
        <dbReference type="SAM" id="Phobius"/>
    </source>
</evidence>
<dbReference type="PROSITE" id="PS51178">
    <property type="entry name" value="PASTA"/>
    <property type="match status" value="1"/>
</dbReference>
<reference evidence="3 4" key="1">
    <citation type="submission" date="2021-03" db="EMBL/GenBank/DDBJ databases">
        <title>Genomic and phenotypic characterization of Chloracidobacterium isolates provides evidence for multiple species.</title>
        <authorList>
            <person name="Saini M.K."/>
            <person name="Costas A.M.G."/>
            <person name="Tank M."/>
            <person name="Bryant D.A."/>
        </authorList>
    </citation>
    <scope>NUCLEOTIDE SEQUENCE [LARGE SCALE GENOMIC DNA]</scope>
    <source>
        <strain evidence="3 4">N</strain>
    </source>
</reference>
<evidence type="ECO:0000313" key="3">
    <source>
        <dbReference type="EMBL" id="QUV93101.1"/>
    </source>
</evidence>
<evidence type="ECO:0000313" key="4">
    <source>
        <dbReference type="Proteomes" id="UP000677668"/>
    </source>
</evidence>
<dbReference type="RefSeq" id="WP_157850656.1">
    <property type="nucleotide sequence ID" value="NZ_CP072642.1"/>
</dbReference>
<protein>
    <submittedName>
        <fullName evidence="3">PASTA domain-containing protein</fullName>
    </submittedName>
</protein>
<keyword evidence="1" id="KW-0812">Transmembrane</keyword>
<dbReference type="Pfam" id="PF03793">
    <property type="entry name" value="PASTA"/>
    <property type="match status" value="1"/>
</dbReference>
<sequence length="115" mass="12661">MASVVSSSQPQRTIGSWLKRLVWRVMFVSLLVVAFITGSIATCYVTRGERVTVPNVVGKTEPEAREILEKQGLRVVIIEVPNAPEPVGTVVRQNPKAGSVVRRPFPVKINVSRPQ</sequence>
<dbReference type="Proteomes" id="UP000677668">
    <property type="component" value="Chromosome 1"/>
</dbReference>
<dbReference type="SUPFAM" id="SSF54184">
    <property type="entry name" value="Penicillin-binding protein 2x (pbp-2x), c-terminal domain"/>
    <property type="match status" value="1"/>
</dbReference>
<feature type="transmembrane region" description="Helical" evidence="1">
    <location>
        <begin position="21"/>
        <end position="41"/>
    </location>
</feature>
<organism evidence="3 4">
    <name type="scientific">Chloracidobacterium sp. N</name>
    <dbReference type="NCBI Taxonomy" id="2821540"/>
    <lineage>
        <taxon>Bacteria</taxon>
        <taxon>Pseudomonadati</taxon>
        <taxon>Acidobacteriota</taxon>
        <taxon>Terriglobia</taxon>
        <taxon>Terriglobales</taxon>
        <taxon>Acidobacteriaceae</taxon>
        <taxon>Chloracidobacterium</taxon>
        <taxon>Chloracidobacterium aggregatum</taxon>
    </lineage>
</organism>
<dbReference type="InterPro" id="IPR005543">
    <property type="entry name" value="PASTA_dom"/>
</dbReference>
<dbReference type="Gene3D" id="3.30.10.20">
    <property type="match status" value="1"/>
</dbReference>
<evidence type="ECO:0000259" key="2">
    <source>
        <dbReference type="PROSITE" id="PS51178"/>
    </source>
</evidence>
<keyword evidence="1" id="KW-0472">Membrane</keyword>
<keyword evidence="1" id="KW-1133">Transmembrane helix</keyword>
<accession>A0ABX8B0J6</accession>
<gene>
    <name evidence="3" type="ORF">J8C05_06855</name>
</gene>
<keyword evidence="4" id="KW-1185">Reference proteome</keyword>
<feature type="domain" description="PASTA" evidence="2">
    <location>
        <begin position="47"/>
        <end position="113"/>
    </location>
</feature>
<name>A0ABX8B0J6_9BACT</name>